<feature type="transmembrane region" description="Helical" evidence="8">
    <location>
        <begin position="89"/>
        <end position="111"/>
    </location>
</feature>
<keyword evidence="8" id="KW-0029">Amino-acid transport</keyword>
<dbReference type="Pfam" id="PF11700">
    <property type="entry name" value="ATG22"/>
    <property type="match status" value="1"/>
</dbReference>
<feature type="transmembrane region" description="Helical" evidence="8">
    <location>
        <begin position="117"/>
        <end position="137"/>
    </location>
</feature>
<dbReference type="Proteomes" id="UP000092154">
    <property type="component" value="Unassembled WGS sequence"/>
</dbReference>
<dbReference type="GO" id="GO:0006865">
    <property type="term" value="P:amino acid transport"/>
    <property type="evidence" value="ECO:0007669"/>
    <property type="project" value="UniProtKB-KW"/>
</dbReference>
<dbReference type="InterPro" id="IPR036259">
    <property type="entry name" value="MFS_trans_sf"/>
</dbReference>
<feature type="transmembrane region" description="Helical" evidence="8">
    <location>
        <begin position="473"/>
        <end position="491"/>
    </location>
</feature>
<evidence type="ECO:0000256" key="1">
    <source>
        <dbReference type="ARBA" id="ARBA00004128"/>
    </source>
</evidence>
<dbReference type="SUPFAM" id="SSF103473">
    <property type="entry name" value="MFS general substrate transporter"/>
    <property type="match status" value="1"/>
</dbReference>
<proteinExistence type="inferred from homology"/>
<dbReference type="PANTHER" id="PTHR23519:SF5">
    <property type="entry name" value="AUTOPHAGY-RELATED PROTEIN"/>
    <property type="match status" value="1"/>
</dbReference>
<reference evidence="9 10" key="1">
    <citation type="submission" date="2016-06" db="EMBL/GenBank/DDBJ databases">
        <title>Comparative genomics of the ectomycorrhizal sister species Rhizopogon vinicolor and Rhizopogon vesiculosus (Basidiomycota: Boletales) reveals a divergence of the mating type B locus.</title>
        <authorList>
            <consortium name="DOE Joint Genome Institute"/>
            <person name="Mujic A.B."/>
            <person name="Kuo A."/>
            <person name="Tritt A."/>
            <person name="Lipzen A."/>
            <person name="Chen C."/>
            <person name="Johnson J."/>
            <person name="Sharma A."/>
            <person name="Barry K."/>
            <person name="Grigoriev I.V."/>
            <person name="Spatafora J.W."/>
        </authorList>
    </citation>
    <scope>NUCLEOTIDE SEQUENCE [LARGE SCALE GENOMIC DNA]</scope>
    <source>
        <strain evidence="9 10">AM-OR11-026</strain>
    </source>
</reference>
<feature type="transmembrane region" description="Helical" evidence="8">
    <location>
        <begin position="306"/>
        <end position="329"/>
    </location>
</feature>
<dbReference type="InterPro" id="IPR050495">
    <property type="entry name" value="ATG22/LtaA_families"/>
</dbReference>
<comment type="similarity">
    <text evidence="2 8">Belongs to the ATG22 family.</text>
</comment>
<feature type="transmembrane region" description="Helical" evidence="8">
    <location>
        <begin position="374"/>
        <end position="393"/>
    </location>
</feature>
<dbReference type="PANTHER" id="PTHR23519">
    <property type="entry name" value="AUTOPHAGY-RELATED PROTEIN 22"/>
    <property type="match status" value="1"/>
</dbReference>
<feature type="transmembrane region" description="Helical" evidence="8">
    <location>
        <begin position="405"/>
        <end position="422"/>
    </location>
</feature>
<protein>
    <recommendedName>
        <fullName evidence="8">Autophagy-related protein</fullName>
    </recommendedName>
</protein>
<dbReference type="GO" id="GO:0005774">
    <property type="term" value="C:vacuolar membrane"/>
    <property type="evidence" value="ECO:0007669"/>
    <property type="project" value="UniProtKB-SubCell"/>
</dbReference>
<keyword evidence="3 8" id="KW-0813">Transport</keyword>
<keyword evidence="5 8" id="KW-1133">Transmembrane helix</keyword>
<evidence type="ECO:0000256" key="3">
    <source>
        <dbReference type="ARBA" id="ARBA00022448"/>
    </source>
</evidence>
<dbReference type="OrthoDB" id="42657at2759"/>
<keyword evidence="10" id="KW-1185">Reference proteome</keyword>
<accession>A0A1B7MUY4</accession>
<name>A0A1B7MUY4_9AGAM</name>
<dbReference type="InterPro" id="IPR024671">
    <property type="entry name" value="Atg22-like"/>
</dbReference>
<keyword evidence="6 8" id="KW-0072">Autophagy</keyword>
<evidence type="ECO:0000256" key="7">
    <source>
        <dbReference type="ARBA" id="ARBA00023136"/>
    </source>
</evidence>
<keyword evidence="8" id="KW-0926">Vacuole</keyword>
<keyword evidence="7 8" id="KW-0472">Membrane</keyword>
<evidence type="ECO:0000256" key="8">
    <source>
        <dbReference type="RuleBase" id="RU363073"/>
    </source>
</evidence>
<evidence type="ECO:0000256" key="2">
    <source>
        <dbReference type="ARBA" id="ARBA00006978"/>
    </source>
</evidence>
<dbReference type="GO" id="GO:0006914">
    <property type="term" value="P:autophagy"/>
    <property type="evidence" value="ECO:0007669"/>
    <property type="project" value="UniProtKB-KW"/>
</dbReference>
<dbReference type="InParanoid" id="A0A1B7MUY4"/>
<gene>
    <name evidence="9" type="ORF">K503DRAFT_695163</name>
</gene>
<evidence type="ECO:0000256" key="5">
    <source>
        <dbReference type="ARBA" id="ARBA00022989"/>
    </source>
</evidence>
<evidence type="ECO:0000256" key="6">
    <source>
        <dbReference type="ARBA" id="ARBA00023006"/>
    </source>
</evidence>
<organism evidence="9 10">
    <name type="scientific">Rhizopogon vinicolor AM-OR11-026</name>
    <dbReference type="NCBI Taxonomy" id="1314800"/>
    <lineage>
        <taxon>Eukaryota</taxon>
        <taxon>Fungi</taxon>
        <taxon>Dikarya</taxon>
        <taxon>Basidiomycota</taxon>
        <taxon>Agaricomycotina</taxon>
        <taxon>Agaricomycetes</taxon>
        <taxon>Agaricomycetidae</taxon>
        <taxon>Boletales</taxon>
        <taxon>Suillineae</taxon>
        <taxon>Rhizopogonaceae</taxon>
        <taxon>Rhizopogon</taxon>
    </lineage>
</organism>
<keyword evidence="4 8" id="KW-0812">Transmembrane</keyword>
<evidence type="ECO:0000313" key="10">
    <source>
        <dbReference type="Proteomes" id="UP000092154"/>
    </source>
</evidence>
<feature type="transmembrane region" description="Helical" evidence="8">
    <location>
        <begin position="212"/>
        <end position="235"/>
    </location>
</feature>
<dbReference type="STRING" id="1314800.A0A1B7MUY4"/>
<sequence>MSSQLNKLTGASDVVSSATTTSRIELLSFYLYYVGNSGLSGFNFGPSQFQNLLFLAGYDPSQPPFSASCGSNTSCVLPYLGKIRDINSIVLLTNGISFAIQAVLLILIGAWADYGTWRPNITIIFTIAAVAVSFAWLGVEDPSQWQAGVALYILGRSVTTQGALTFWTAAFPGLARHLPEVEASAQLAADGKKSVDEHASFESLSRNRVSNISFTVSSLGEILVLILMVGILKGLKAGDSTANNTKAFSVLIAFSGAVWLLCALPWFFFEKRRPGLSLPPGSSLLTIGFRQTYVALRECMRLKQTFMYLIFYFLMGDVLNTTVTVIATLQNGVVAYSTLQLTLLLIVGIATQAIGIYSFWLVQKKFKISTKGMLSFNVLWILVLTIWGLAGVHTDKFGFKHVWEIWLYQVFYGLMVCPWYAYSQTMISEVSPLPQMHVAYCLERCPVGKTSAFIGPLVSSAIITVSGNNNNMPFAFLFGLGTVSTIFLYLVDVKKSRIECEEFVKAEADLEAFQG</sequence>
<comment type="subcellular location">
    <subcellularLocation>
        <location evidence="1 8">Vacuole membrane</location>
        <topology evidence="1 8">Multi-pass membrane protein</topology>
    </subcellularLocation>
</comment>
<feature type="transmembrane region" description="Helical" evidence="8">
    <location>
        <begin position="341"/>
        <end position="362"/>
    </location>
</feature>
<dbReference type="EMBL" id="KV448417">
    <property type="protein sequence ID" value="OAX36434.1"/>
    <property type="molecule type" value="Genomic_DNA"/>
</dbReference>
<dbReference type="AlphaFoldDB" id="A0A1B7MUY4"/>
<feature type="transmembrane region" description="Helical" evidence="8">
    <location>
        <begin position="247"/>
        <end position="269"/>
    </location>
</feature>
<evidence type="ECO:0000313" key="9">
    <source>
        <dbReference type="EMBL" id="OAX36434.1"/>
    </source>
</evidence>
<comment type="function">
    <text evidence="8">Vacuolar effluxer which mediate the efflux of amino acids resulting from autophagic degradation. The release of autophagic amino acids allows the maintenance of protein synthesis and viability during nitrogen starvation.</text>
</comment>
<evidence type="ECO:0000256" key="4">
    <source>
        <dbReference type="ARBA" id="ARBA00022692"/>
    </source>
</evidence>
<feature type="transmembrane region" description="Helical" evidence="8">
    <location>
        <begin position="450"/>
        <end position="467"/>
    </location>
</feature>